<name>A0A1A7WEE8_9TELE</name>
<sequence length="54" mass="5966">ITCSAAHQALQKPVNHLLIEIRCVEAELKLKHAGYRPSRTGIEYPCSRVKAPPA</sequence>
<feature type="non-terminal residue" evidence="1">
    <location>
        <position position="54"/>
    </location>
</feature>
<gene>
    <name evidence="1" type="primary">Nfu_g_1_003935</name>
</gene>
<proteinExistence type="predicted"/>
<organism evidence="1">
    <name type="scientific">Iconisemion striatum</name>
    <dbReference type="NCBI Taxonomy" id="60296"/>
    <lineage>
        <taxon>Eukaryota</taxon>
        <taxon>Metazoa</taxon>
        <taxon>Chordata</taxon>
        <taxon>Craniata</taxon>
        <taxon>Vertebrata</taxon>
        <taxon>Euteleostomi</taxon>
        <taxon>Actinopterygii</taxon>
        <taxon>Neopterygii</taxon>
        <taxon>Teleostei</taxon>
        <taxon>Neoteleostei</taxon>
        <taxon>Acanthomorphata</taxon>
        <taxon>Ovalentaria</taxon>
        <taxon>Atherinomorphae</taxon>
        <taxon>Cyprinodontiformes</taxon>
        <taxon>Nothobranchiidae</taxon>
        <taxon>Iconisemion</taxon>
    </lineage>
</organism>
<reference evidence="1" key="2">
    <citation type="submission" date="2016-06" db="EMBL/GenBank/DDBJ databases">
        <title>The genome of a short-lived fish provides insights into sex chromosome evolution and the genetic control of aging.</title>
        <authorList>
            <person name="Reichwald K."/>
            <person name="Felder M."/>
            <person name="Petzold A."/>
            <person name="Koch P."/>
            <person name="Groth M."/>
            <person name="Platzer M."/>
        </authorList>
    </citation>
    <scope>NUCLEOTIDE SEQUENCE</scope>
    <source>
        <tissue evidence="1">Brain</tissue>
    </source>
</reference>
<reference evidence="1" key="1">
    <citation type="submission" date="2016-05" db="EMBL/GenBank/DDBJ databases">
        <authorList>
            <person name="Lavstsen T."/>
            <person name="Jespersen J.S."/>
        </authorList>
    </citation>
    <scope>NUCLEOTIDE SEQUENCE</scope>
    <source>
        <tissue evidence="1">Brain</tissue>
    </source>
</reference>
<accession>A0A1A7WEE8</accession>
<dbReference type="EMBL" id="HADW01002778">
    <property type="protein sequence ID" value="SBP04178.1"/>
    <property type="molecule type" value="Transcribed_RNA"/>
</dbReference>
<protein>
    <submittedName>
        <fullName evidence="1">Uncharacterized protein</fullName>
    </submittedName>
</protein>
<feature type="non-terminal residue" evidence="1">
    <location>
        <position position="1"/>
    </location>
</feature>
<evidence type="ECO:0000313" key="1">
    <source>
        <dbReference type="EMBL" id="SBP04178.1"/>
    </source>
</evidence>
<dbReference type="AlphaFoldDB" id="A0A1A7WEE8"/>